<keyword evidence="2" id="KW-0805">Transcription regulation</keyword>
<dbReference type="InterPro" id="IPR051127">
    <property type="entry name" value="Fungal_SecMet_Regulators"/>
</dbReference>
<dbReference type="Pfam" id="PF04082">
    <property type="entry name" value="Fungal_trans"/>
    <property type="match status" value="1"/>
</dbReference>
<evidence type="ECO:0000313" key="8">
    <source>
        <dbReference type="EMBL" id="KAK3297918.1"/>
    </source>
</evidence>
<protein>
    <submittedName>
        <fullName evidence="8">Fungal-specific transcription factor domain-containing protein</fullName>
    </submittedName>
</protein>
<dbReference type="CDD" id="cd12148">
    <property type="entry name" value="fungal_TF_MHR"/>
    <property type="match status" value="1"/>
</dbReference>
<reference evidence="8" key="2">
    <citation type="submission" date="2023-06" db="EMBL/GenBank/DDBJ databases">
        <authorList>
            <consortium name="Lawrence Berkeley National Laboratory"/>
            <person name="Haridas S."/>
            <person name="Hensen N."/>
            <person name="Bonometti L."/>
            <person name="Westerberg I."/>
            <person name="Brannstrom I.O."/>
            <person name="Guillou S."/>
            <person name="Cros-Aarteil S."/>
            <person name="Calhoun S."/>
            <person name="Kuo A."/>
            <person name="Mondo S."/>
            <person name="Pangilinan J."/>
            <person name="Riley R."/>
            <person name="Labutti K."/>
            <person name="Andreopoulos B."/>
            <person name="Lipzen A."/>
            <person name="Chen C."/>
            <person name="Yanf M."/>
            <person name="Daum C."/>
            <person name="Ng V."/>
            <person name="Clum A."/>
            <person name="Steindorff A."/>
            <person name="Ohm R."/>
            <person name="Martin F."/>
            <person name="Silar P."/>
            <person name="Natvig D."/>
            <person name="Lalanne C."/>
            <person name="Gautier V."/>
            <person name="Ament-Velasquez S.L."/>
            <person name="Kruys A."/>
            <person name="Hutchinson M.I."/>
            <person name="Powell A.J."/>
            <person name="Barry K."/>
            <person name="Miller A.N."/>
            <person name="Grigoriev I.V."/>
            <person name="Debuchy R."/>
            <person name="Gladieux P."/>
            <person name="Thoren M.H."/>
            <person name="Johannesson H."/>
        </authorList>
    </citation>
    <scope>NUCLEOTIDE SEQUENCE</scope>
    <source>
        <strain evidence="8">CBS 168.71</strain>
    </source>
</reference>
<dbReference type="PROSITE" id="PS50048">
    <property type="entry name" value="ZN2_CY6_FUNGAL_2"/>
    <property type="match status" value="1"/>
</dbReference>
<proteinExistence type="predicted"/>
<dbReference type="GO" id="GO:0000978">
    <property type="term" value="F:RNA polymerase II cis-regulatory region sequence-specific DNA binding"/>
    <property type="evidence" value="ECO:0007669"/>
    <property type="project" value="TreeGrafter"/>
</dbReference>
<keyword evidence="9" id="KW-1185">Reference proteome</keyword>
<evidence type="ECO:0000256" key="3">
    <source>
        <dbReference type="ARBA" id="ARBA00023125"/>
    </source>
</evidence>
<evidence type="ECO:0000313" key="9">
    <source>
        <dbReference type="Proteomes" id="UP001278766"/>
    </source>
</evidence>
<dbReference type="GO" id="GO:0008270">
    <property type="term" value="F:zinc ion binding"/>
    <property type="evidence" value="ECO:0007669"/>
    <property type="project" value="InterPro"/>
</dbReference>
<dbReference type="SMART" id="SM00906">
    <property type="entry name" value="Fungal_trans"/>
    <property type="match status" value="1"/>
</dbReference>
<dbReference type="RefSeq" id="XP_062661432.1">
    <property type="nucleotide sequence ID" value="XM_062801217.1"/>
</dbReference>
<dbReference type="GeneID" id="87838165"/>
<feature type="compositionally biased region" description="Polar residues" evidence="6">
    <location>
        <begin position="49"/>
        <end position="70"/>
    </location>
</feature>
<dbReference type="InterPro" id="IPR036864">
    <property type="entry name" value="Zn2-C6_fun-type_DNA-bd_sf"/>
</dbReference>
<feature type="domain" description="Zn(2)-C6 fungal-type" evidence="7">
    <location>
        <begin position="20"/>
        <end position="50"/>
    </location>
</feature>
<gene>
    <name evidence="8" type="ORF">B0H64DRAFT_339941</name>
</gene>
<dbReference type="InterPro" id="IPR001138">
    <property type="entry name" value="Zn2Cys6_DnaBD"/>
</dbReference>
<name>A0AAE0LUF5_9PEZI</name>
<feature type="region of interest" description="Disordered" evidence="6">
    <location>
        <begin position="47"/>
        <end position="106"/>
    </location>
</feature>
<dbReference type="GO" id="GO:0000981">
    <property type="term" value="F:DNA-binding transcription factor activity, RNA polymerase II-specific"/>
    <property type="evidence" value="ECO:0007669"/>
    <property type="project" value="InterPro"/>
</dbReference>
<dbReference type="PANTHER" id="PTHR47424">
    <property type="entry name" value="REGULATORY PROTEIN GAL4"/>
    <property type="match status" value="1"/>
</dbReference>
<dbReference type="EMBL" id="JAUEPN010000003">
    <property type="protein sequence ID" value="KAK3297918.1"/>
    <property type="molecule type" value="Genomic_DNA"/>
</dbReference>
<evidence type="ECO:0000256" key="6">
    <source>
        <dbReference type="SAM" id="MobiDB-lite"/>
    </source>
</evidence>
<dbReference type="PANTHER" id="PTHR47424:SF3">
    <property type="entry name" value="REGULATORY PROTEIN GAL4"/>
    <property type="match status" value="1"/>
</dbReference>
<dbReference type="Gene3D" id="4.10.240.10">
    <property type="entry name" value="Zn(2)-C6 fungal-type DNA-binding domain"/>
    <property type="match status" value="1"/>
</dbReference>
<dbReference type="InterPro" id="IPR007219">
    <property type="entry name" value="XnlR_reg_dom"/>
</dbReference>
<evidence type="ECO:0000256" key="5">
    <source>
        <dbReference type="ARBA" id="ARBA00023242"/>
    </source>
</evidence>
<reference evidence="8" key="1">
    <citation type="journal article" date="2023" name="Mol. Phylogenet. Evol.">
        <title>Genome-scale phylogeny and comparative genomics of the fungal order Sordariales.</title>
        <authorList>
            <person name="Hensen N."/>
            <person name="Bonometti L."/>
            <person name="Westerberg I."/>
            <person name="Brannstrom I.O."/>
            <person name="Guillou S."/>
            <person name="Cros-Aarteil S."/>
            <person name="Calhoun S."/>
            <person name="Haridas S."/>
            <person name="Kuo A."/>
            <person name="Mondo S."/>
            <person name="Pangilinan J."/>
            <person name="Riley R."/>
            <person name="LaButti K."/>
            <person name="Andreopoulos B."/>
            <person name="Lipzen A."/>
            <person name="Chen C."/>
            <person name="Yan M."/>
            <person name="Daum C."/>
            <person name="Ng V."/>
            <person name="Clum A."/>
            <person name="Steindorff A."/>
            <person name="Ohm R.A."/>
            <person name="Martin F."/>
            <person name="Silar P."/>
            <person name="Natvig D.O."/>
            <person name="Lalanne C."/>
            <person name="Gautier V."/>
            <person name="Ament-Velasquez S.L."/>
            <person name="Kruys A."/>
            <person name="Hutchinson M.I."/>
            <person name="Powell A.J."/>
            <person name="Barry K."/>
            <person name="Miller A.N."/>
            <person name="Grigoriev I.V."/>
            <person name="Debuchy R."/>
            <person name="Gladieux P."/>
            <person name="Hiltunen Thoren M."/>
            <person name="Johannesson H."/>
        </authorList>
    </citation>
    <scope>NUCLEOTIDE SEQUENCE</scope>
    <source>
        <strain evidence="8">CBS 168.71</strain>
    </source>
</reference>
<dbReference type="GO" id="GO:0006351">
    <property type="term" value="P:DNA-templated transcription"/>
    <property type="evidence" value="ECO:0007669"/>
    <property type="project" value="InterPro"/>
</dbReference>
<keyword evidence="4" id="KW-0804">Transcription</keyword>
<keyword evidence="5" id="KW-0539">Nucleus</keyword>
<keyword evidence="3" id="KW-0238">DNA-binding</keyword>
<sequence length="673" mass="73983">MSNARLPDRLGPKRLKIAIACDCCRTSKKKCDGARPACNQCQRKRTPCSYRNDSVGTDGANATVTASSSFRHAPPERQVTRPGRALSPDAEPPEPDGAQPAEPPSGVVHGVFAREVKAALDAKLGIPSAGRKAINLTPMKDAPLFDLRLGAQPGDNIESSSVLPHRRHADRLVDLFWKHIQPVEPILEPALFNRTYDALFAGRPLPNGADERIFLSILNAVFALSTQLHESLPADERNQVGNTYFRRAWALLRVEAVLWEPGSVEVVQCLLLMARYLQCSSHLHQTWMAVGIAVRTAQSIGLDRPNSSSGDSLALVPRHFREQLWQCCVYIDRMVSWMMGRTPMILLHGLSHDAAAGEGNPQSGDQTAGYLTKTMELYEISNHISLSHLPLRSSLPEKLGLPPLYRFEDHFSNVSRYDACLDRWAESLPRSLRYNHIDGRVHPISYKQALLLQLRFHHGRVTLFRPMLARHCLSRIPTSQSDNTTDRSGSLSHRIVQDCAALCVENAQKVIALIVDECNTSPQSDGSGGGAAAGADAGLNSGSGSGIIPWWYRVFYLHVAGTVLMAATLQPNLCTPDVSESWSRAMAALRAHEHLSPFVSQCVATFETLSSGMSAHQQPPYGHPVMDEGVSNVNNVSVPPLQDVFFQDMAFETEALFFGMEDTSWMGNLSLPL</sequence>
<dbReference type="GO" id="GO:0000435">
    <property type="term" value="P:positive regulation of transcription from RNA polymerase II promoter by galactose"/>
    <property type="evidence" value="ECO:0007669"/>
    <property type="project" value="TreeGrafter"/>
</dbReference>
<dbReference type="AlphaFoldDB" id="A0AAE0LUF5"/>
<dbReference type="PROSITE" id="PS00463">
    <property type="entry name" value="ZN2_CY6_FUNGAL_1"/>
    <property type="match status" value="1"/>
</dbReference>
<keyword evidence="1" id="KW-0479">Metal-binding</keyword>
<evidence type="ECO:0000259" key="7">
    <source>
        <dbReference type="PROSITE" id="PS50048"/>
    </source>
</evidence>
<evidence type="ECO:0000256" key="4">
    <source>
        <dbReference type="ARBA" id="ARBA00023163"/>
    </source>
</evidence>
<dbReference type="SMART" id="SM00066">
    <property type="entry name" value="GAL4"/>
    <property type="match status" value="1"/>
</dbReference>
<dbReference type="Pfam" id="PF00172">
    <property type="entry name" value="Zn_clus"/>
    <property type="match status" value="1"/>
</dbReference>
<accession>A0AAE0LUF5</accession>
<organism evidence="8 9">
    <name type="scientific">Chaetomium fimeti</name>
    <dbReference type="NCBI Taxonomy" id="1854472"/>
    <lineage>
        <taxon>Eukaryota</taxon>
        <taxon>Fungi</taxon>
        <taxon>Dikarya</taxon>
        <taxon>Ascomycota</taxon>
        <taxon>Pezizomycotina</taxon>
        <taxon>Sordariomycetes</taxon>
        <taxon>Sordariomycetidae</taxon>
        <taxon>Sordariales</taxon>
        <taxon>Chaetomiaceae</taxon>
        <taxon>Chaetomium</taxon>
    </lineage>
</organism>
<comment type="caution">
    <text evidence="8">The sequence shown here is derived from an EMBL/GenBank/DDBJ whole genome shotgun (WGS) entry which is preliminary data.</text>
</comment>
<dbReference type="Proteomes" id="UP001278766">
    <property type="component" value="Unassembled WGS sequence"/>
</dbReference>
<dbReference type="GO" id="GO:0005634">
    <property type="term" value="C:nucleus"/>
    <property type="evidence" value="ECO:0007669"/>
    <property type="project" value="TreeGrafter"/>
</dbReference>
<dbReference type="CDD" id="cd00067">
    <property type="entry name" value="GAL4"/>
    <property type="match status" value="1"/>
</dbReference>
<dbReference type="SUPFAM" id="SSF57701">
    <property type="entry name" value="Zn2/Cys6 DNA-binding domain"/>
    <property type="match status" value="1"/>
</dbReference>
<evidence type="ECO:0000256" key="1">
    <source>
        <dbReference type="ARBA" id="ARBA00022723"/>
    </source>
</evidence>
<evidence type="ECO:0000256" key="2">
    <source>
        <dbReference type="ARBA" id="ARBA00023015"/>
    </source>
</evidence>